<dbReference type="Gene3D" id="3.30.420.40">
    <property type="match status" value="2"/>
</dbReference>
<dbReference type="HAMAP" id="MF_01446">
    <property type="entry name" value="Kae1"/>
    <property type="match status" value="1"/>
</dbReference>
<dbReference type="GO" id="GO:0005737">
    <property type="term" value="C:cytoplasm"/>
    <property type="evidence" value="ECO:0007669"/>
    <property type="project" value="TreeGrafter"/>
</dbReference>
<dbReference type="Pfam" id="PF00814">
    <property type="entry name" value="TsaD"/>
    <property type="match status" value="1"/>
</dbReference>
<feature type="domain" description="Gcp-like" evidence="9">
    <location>
        <begin position="40"/>
        <end position="305"/>
    </location>
</feature>
<dbReference type="PRINTS" id="PR00789">
    <property type="entry name" value="OSIALOPTASE"/>
</dbReference>
<protein>
    <recommendedName>
        <fullName evidence="1">N(6)-L-threonylcarbamoyladenine synthase</fullName>
        <ecNumber evidence="1">2.3.1.234</ecNumber>
    </recommendedName>
</protein>
<dbReference type="GO" id="GO:0046872">
    <property type="term" value="F:metal ion binding"/>
    <property type="evidence" value="ECO:0007669"/>
    <property type="project" value="UniProtKB-KW"/>
</dbReference>
<dbReference type="EMBL" id="UINC01078499">
    <property type="protein sequence ID" value="SVC19636.1"/>
    <property type="molecule type" value="Genomic_DNA"/>
</dbReference>
<dbReference type="PANTHER" id="PTHR11735">
    <property type="entry name" value="TRNA N6-ADENOSINE THREONYLCARBAMOYLTRANSFERASE"/>
    <property type="match status" value="1"/>
</dbReference>
<comment type="catalytic activity">
    <reaction evidence="8">
        <text>L-threonylcarbamoyladenylate + adenosine(37) in tRNA = N(6)-L-threonylcarbamoyladenosine(37) in tRNA + AMP + H(+)</text>
        <dbReference type="Rhea" id="RHEA:37059"/>
        <dbReference type="Rhea" id="RHEA-COMP:10162"/>
        <dbReference type="Rhea" id="RHEA-COMP:10163"/>
        <dbReference type="ChEBI" id="CHEBI:15378"/>
        <dbReference type="ChEBI" id="CHEBI:73682"/>
        <dbReference type="ChEBI" id="CHEBI:74411"/>
        <dbReference type="ChEBI" id="CHEBI:74418"/>
        <dbReference type="ChEBI" id="CHEBI:456215"/>
        <dbReference type="EC" id="2.3.1.234"/>
    </reaction>
</comment>
<dbReference type="InterPro" id="IPR017861">
    <property type="entry name" value="KAE1/TsaD"/>
</dbReference>
<dbReference type="AlphaFoldDB" id="A0A382K6I6"/>
<dbReference type="SUPFAM" id="SSF53067">
    <property type="entry name" value="Actin-like ATPase domain"/>
    <property type="match status" value="1"/>
</dbReference>
<keyword evidence="3" id="KW-0808">Transferase</keyword>
<evidence type="ECO:0000256" key="2">
    <source>
        <dbReference type="ARBA" id="ARBA00022490"/>
    </source>
</evidence>
<evidence type="ECO:0000259" key="9">
    <source>
        <dbReference type="Pfam" id="PF00814"/>
    </source>
</evidence>
<evidence type="ECO:0000256" key="8">
    <source>
        <dbReference type="ARBA" id="ARBA00048117"/>
    </source>
</evidence>
<dbReference type="CDD" id="cd24131">
    <property type="entry name" value="ASKHA_NBD_Kae1_arch_bac"/>
    <property type="match status" value="1"/>
</dbReference>
<evidence type="ECO:0000313" key="10">
    <source>
        <dbReference type="EMBL" id="SVC19636.1"/>
    </source>
</evidence>
<keyword evidence="6" id="KW-0408">Iron</keyword>
<evidence type="ECO:0000256" key="6">
    <source>
        <dbReference type="ARBA" id="ARBA00023004"/>
    </source>
</evidence>
<evidence type="ECO:0000256" key="4">
    <source>
        <dbReference type="ARBA" id="ARBA00022694"/>
    </source>
</evidence>
<dbReference type="GO" id="GO:0000408">
    <property type="term" value="C:EKC/KEOPS complex"/>
    <property type="evidence" value="ECO:0007669"/>
    <property type="project" value="InterPro"/>
</dbReference>
<dbReference type="NCBIfam" id="TIGR03722">
    <property type="entry name" value="arch_KAE1"/>
    <property type="match status" value="1"/>
</dbReference>
<dbReference type="PROSITE" id="PS01016">
    <property type="entry name" value="GLYCOPROTEASE"/>
    <property type="match status" value="1"/>
</dbReference>
<keyword evidence="2" id="KW-0963">Cytoplasm</keyword>
<dbReference type="InterPro" id="IPR017860">
    <property type="entry name" value="Peptidase_M22_CS"/>
</dbReference>
<organism evidence="10">
    <name type="scientific">marine metagenome</name>
    <dbReference type="NCBI Taxonomy" id="408172"/>
    <lineage>
        <taxon>unclassified sequences</taxon>
        <taxon>metagenomes</taxon>
        <taxon>ecological metagenomes</taxon>
    </lineage>
</organism>
<evidence type="ECO:0000256" key="7">
    <source>
        <dbReference type="ARBA" id="ARBA00023315"/>
    </source>
</evidence>
<dbReference type="EC" id="2.3.1.234" evidence="1"/>
<dbReference type="NCBIfam" id="TIGR00329">
    <property type="entry name" value="gcp_kae1"/>
    <property type="match status" value="1"/>
</dbReference>
<evidence type="ECO:0000256" key="1">
    <source>
        <dbReference type="ARBA" id="ARBA00012156"/>
    </source>
</evidence>
<dbReference type="InterPro" id="IPR034680">
    <property type="entry name" value="Kae1_archaea_euk"/>
</dbReference>
<dbReference type="PANTHER" id="PTHR11735:SF14">
    <property type="entry name" value="TRNA N6-ADENOSINE THREONYLCARBAMOYLTRANSFERASE"/>
    <property type="match status" value="1"/>
</dbReference>
<dbReference type="GO" id="GO:0061711">
    <property type="term" value="F:tRNA N(6)-L-threonylcarbamoyladenine synthase activity"/>
    <property type="evidence" value="ECO:0007669"/>
    <property type="project" value="UniProtKB-EC"/>
</dbReference>
<dbReference type="GO" id="GO:0002949">
    <property type="term" value="P:tRNA threonylcarbamoyladenosine modification"/>
    <property type="evidence" value="ECO:0007669"/>
    <property type="project" value="InterPro"/>
</dbReference>
<evidence type="ECO:0000256" key="5">
    <source>
        <dbReference type="ARBA" id="ARBA00022723"/>
    </source>
</evidence>
<dbReference type="InterPro" id="IPR043129">
    <property type="entry name" value="ATPase_NBD"/>
</dbReference>
<sequence>SLASGKRKREGKLSQVVIGIESTAHTAGVGVITSDGKILSNQRAVYVPEEGGIHPREAANHHSESLPGLFKSALKEAKLEPGDISLVSYARGPGLGPCLRTGATAARAFAYSHNIPLLGVNHCVAHLEIGILEGAKDPVFLYLSGGNTQVIAYAAGRFRVFGETLDIGIGNGLDKFAREAGMGFPGGPKLEKVARGPELLDLPYSVKGMDMAFSGLMTAAKSKLDAGHSLESVAYSIQETAFAMSCEVSERALAHTGKRELVLGGGVACNSRLREMAVIMAEERGIRCFVPERALCVDNGVMIAWLGWQMMSANYAISEQDNVVDQKYRTDMVEVTWR</sequence>
<keyword evidence="4" id="KW-0819">tRNA processing</keyword>
<gene>
    <name evidence="10" type="ORF">METZ01_LOCUS272490</name>
</gene>
<proteinExistence type="inferred from homology"/>
<dbReference type="NCBIfam" id="NF007174">
    <property type="entry name" value="PRK09605.1"/>
    <property type="match status" value="1"/>
</dbReference>
<dbReference type="InterPro" id="IPR000905">
    <property type="entry name" value="Gcp-like_dom"/>
</dbReference>
<evidence type="ECO:0000256" key="3">
    <source>
        <dbReference type="ARBA" id="ARBA00022679"/>
    </source>
</evidence>
<name>A0A382K6I6_9ZZZZ</name>
<reference evidence="10" key="1">
    <citation type="submission" date="2018-05" db="EMBL/GenBank/DDBJ databases">
        <authorList>
            <person name="Lanie J.A."/>
            <person name="Ng W.-L."/>
            <person name="Kazmierczak K.M."/>
            <person name="Andrzejewski T.M."/>
            <person name="Davidsen T.M."/>
            <person name="Wayne K.J."/>
            <person name="Tettelin H."/>
            <person name="Glass J.I."/>
            <person name="Rusch D."/>
            <person name="Podicherti R."/>
            <person name="Tsui H.-C.T."/>
            <person name="Winkler M.E."/>
        </authorList>
    </citation>
    <scope>NUCLEOTIDE SEQUENCE</scope>
</reference>
<keyword evidence="7" id="KW-0012">Acyltransferase</keyword>
<accession>A0A382K6I6</accession>
<keyword evidence="5" id="KW-0479">Metal-binding</keyword>
<dbReference type="FunFam" id="3.30.420.40:FF:000037">
    <property type="entry name" value="Probable tRNA N6-adenosine threonylcarbamoyltransferase"/>
    <property type="match status" value="1"/>
</dbReference>
<feature type="non-terminal residue" evidence="10">
    <location>
        <position position="1"/>
    </location>
</feature>